<evidence type="ECO:0008006" key="3">
    <source>
        <dbReference type="Google" id="ProtNLM"/>
    </source>
</evidence>
<proteinExistence type="predicted"/>
<accession>A0A8T1HEV8</accession>
<sequence>MGTYYEFVSGDTRSPFQGLGVENSEFPKDVATIGDFRNEVFKEIKDFLPRGLCASALTIFSSHGRVELDANLADYGTSEDDLLVVQDAAKDRFCNSHLAGINASDLEVYVSRTVYEDSDGGQCLAWSDKLSDFGKDESSALIVAVPSRQVPKFWFQVADGATGGTFSRAVSVSVTEYSTVERLRDAAKEKYFNSYLTGIDAANLKVYASSAVRESSERGQNLAPSDKLGDSGSSADNPLIIQVPKVWLQLVSSSTHAASTGVVSVPLTEDSTVERLRNAVKEKYCNSHLAGIATSGLMVYASRAVYEHSGGELSLGSLDMLTGLGKDDSTAITVVVPSRLAILTTVPRITLPLTEVLKNSQGVARGCLSVADWNTGTVHNIPLVWNFMSNLGGCTDIGEIFWRLEDKQAVFQLEDGWFRESSLGNYNAQANKKSILVGSSGIGKSTLLCSMAFYLVIKYKKNVLVYRHLTNVFGNCLFILGTKATTSCNLQCKDAKLTDIYDELNEQQGISKVWLLLDGFHYREVPEGLEAFRMLATSQQVLLKSQERLDTYCWLLPCWLKNNLQLMGRMIYKFDDEEMNEWYYYSGGSVREFTLPTAESIREAIDGNVSNLSCGLNSSKTKPCLE</sequence>
<protein>
    <recommendedName>
        <fullName evidence="3">Crinkler (CRN) family protein</fullName>
    </recommendedName>
</protein>
<comment type="caution">
    <text evidence="1">The sequence shown here is derived from an EMBL/GenBank/DDBJ whole genome shotgun (WGS) entry which is preliminary data.</text>
</comment>
<organism evidence="1 2">
    <name type="scientific">Phytophthora cactorum</name>
    <dbReference type="NCBI Taxonomy" id="29920"/>
    <lineage>
        <taxon>Eukaryota</taxon>
        <taxon>Sar</taxon>
        <taxon>Stramenopiles</taxon>
        <taxon>Oomycota</taxon>
        <taxon>Peronosporomycetes</taxon>
        <taxon>Peronosporales</taxon>
        <taxon>Peronosporaceae</taxon>
        <taxon>Phytophthora</taxon>
    </lineage>
</organism>
<dbReference type="EMBL" id="RCMV01001036">
    <property type="protein sequence ID" value="KAG3210820.1"/>
    <property type="molecule type" value="Genomic_DNA"/>
</dbReference>
<gene>
    <name evidence="1" type="ORF">PC129_g18188</name>
</gene>
<evidence type="ECO:0000313" key="2">
    <source>
        <dbReference type="Proteomes" id="UP000760860"/>
    </source>
</evidence>
<reference evidence="1" key="1">
    <citation type="submission" date="2018-05" db="EMBL/GenBank/DDBJ databases">
        <title>Effector identification in a new, highly contiguous assembly of the strawberry crown rot pathogen Phytophthora cactorum.</title>
        <authorList>
            <person name="Armitage A.D."/>
            <person name="Nellist C.F."/>
            <person name="Bates H."/>
            <person name="Vickerstaff R.J."/>
            <person name="Harrison R.J."/>
        </authorList>
    </citation>
    <scope>NUCLEOTIDE SEQUENCE</scope>
    <source>
        <strain evidence="1">P421</strain>
    </source>
</reference>
<dbReference type="Proteomes" id="UP000760860">
    <property type="component" value="Unassembled WGS sequence"/>
</dbReference>
<dbReference type="VEuPathDB" id="FungiDB:PC110_g18804"/>
<evidence type="ECO:0000313" key="1">
    <source>
        <dbReference type="EMBL" id="KAG3210820.1"/>
    </source>
</evidence>
<dbReference type="AlphaFoldDB" id="A0A8T1HEV8"/>
<name>A0A8T1HEV8_9STRA</name>